<keyword evidence="2" id="KW-1185">Reference proteome</keyword>
<gene>
    <name evidence="1" type="ORF">CORC01_06600</name>
</gene>
<evidence type="ECO:0000313" key="2">
    <source>
        <dbReference type="Proteomes" id="UP000176998"/>
    </source>
</evidence>
<accession>A0A1G4B9S7</accession>
<organism evidence="1 2">
    <name type="scientific">Colletotrichum orchidophilum</name>
    <dbReference type="NCBI Taxonomy" id="1209926"/>
    <lineage>
        <taxon>Eukaryota</taxon>
        <taxon>Fungi</taxon>
        <taxon>Dikarya</taxon>
        <taxon>Ascomycota</taxon>
        <taxon>Pezizomycotina</taxon>
        <taxon>Sordariomycetes</taxon>
        <taxon>Hypocreomycetidae</taxon>
        <taxon>Glomerellales</taxon>
        <taxon>Glomerellaceae</taxon>
        <taxon>Colletotrichum</taxon>
    </lineage>
</organism>
<dbReference type="GeneID" id="34559750"/>
<dbReference type="RefSeq" id="XP_022475238.1">
    <property type="nucleotide sequence ID" value="XM_022618240.1"/>
</dbReference>
<feature type="non-terminal residue" evidence="1">
    <location>
        <position position="1"/>
    </location>
</feature>
<name>A0A1G4B9S7_9PEZI</name>
<reference evidence="1 2" key="1">
    <citation type="submission" date="2016-09" db="EMBL/GenBank/DDBJ databases">
        <authorList>
            <person name="Capua I."/>
            <person name="De Benedictis P."/>
            <person name="Joannis T."/>
            <person name="Lombin L.H."/>
            <person name="Cattoli G."/>
        </authorList>
    </citation>
    <scope>NUCLEOTIDE SEQUENCE [LARGE SCALE GENOMIC DNA]</scope>
    <source>
        <strain evidence="1 2">IMI 309357</strain>
    </source>
</reference>
<sequence>RLIIYIYTLNNKNLFLIIKLFRTKLFIIIKSYNNLYLTLYKVLYLLRFNIRYIVFSKKVIGYILYVIKL</sequence>
<evidence type="ECO:0000313" key="1">
    <source>
        <dbReference type="EMBL" id="OHE98086.1"/>
    </source>
</evidence>
<dbReference type="AlphaFoldDB" id="A0A1G4B9S7"/>
<proteinExistence type="predicted"/>
<protein>
    <submittedName>
        <fullName evidence="1">Uncharacterized protein</fullName>
    </submittedName>
</protein>
<dbReference type="EMBL" id="MJBS01000050">
    <property type="protein sequence ID" value="OHE98086.1"/>
    <property type="molecule type" value="Genomic_DNA"/>
</dbReference>
<comment type="caution">
    <text evidence="1">The sequence shown here is derived from an EMBL/GenBank/DDBJ whole genome shotgun (WGS) entry which is preliminary data.</text>
</comment>
<dbReference type="Proteomes" id="UP000176998">
    <property type="component" value="Unassembled WGS sequence"/>
</dbReference>